<keyword evidence="7" id="KW-1185">Reference proteome</keyword>
<dbReference type="InterPro" id="IPR036971">
    <property type="entry name" value="PDEase_catalytic_dom_sf"/>
</dbReference>
<evidence type="ECO:0000313" key="6">
    <source>
        <dbReference type="EMBL" id="ORZ33070.1"/>
    </source>
</evidence>
<dbReference type="GO" id="GO:0007165">
    <property type="term" value="P:signal transduction"/>
    <property type="evidence" value="ECO:0007669"/>
    <property type="project" value="InterPro"/>
</dbReference>
<dbReference type="Proteomes" id="UP000193411">
    <property type="component" value="Unassembled WGS sequence"/>
</dbReference>
<evidence type="ECO:0000256" key="4">
    <source>
        <dbReference type="SAM" id="MobiDB-lite"/>
    </source>
</evidence>
<feature type="binding site" evidence="3">
    <location>
        <position position="17"/>
    </location>
    <ligand>
        <name>Zn(2+)</name>
        <dbReference type="ChEBI" id="CHEBI:29105"/>
        <label>2</label>
    </ligand>
</feature>
<dbReference type="Pfam" id="PF00233">
    <property type="entry name" value="PDEase_I"/>
    <property type="match status" value="1"/>
</dbReference>
<evidence type="ECO:0000256" key="3">
    <source>
        <dbReference type="PIRSR" id="PIRSR623088-3"/>
    </source>
</evidence>
<evidence type="ECO:0000256" key="2">
    <source>
        <dbReference type="ARBA" id="ARBA00022801"/>
    </source>
</evidence>
<keyword evidence="1 3" id="KW-0479">Metal-binding</keyword>
<dbReference type="GO" id="GO:0004114">
    <property type="term" value="F:3',5'-cyclic-nucleotide phosphodiesterase activity"/>
    <property type="evidence" value="ECO:0007669"/>
    <property type="project" value="InterPro"/>
</dbReference>
<comment type="caution">
    <text evidence="6">The sequence shown here is derived from an EMBL/GenBank/DDBJ whole genome shotgun (WGS) entry which is preliminary data.</text>
</comment>
<feature type="binding site" evidence="3">
    <location>
        <position position="126"/>
    </location>
    <ligand>
        <name>Zn(2+)</name>
        <dbReference type="ChEBI" id="CHEBI:29105"/>
        <label>1</label>
    </ligand>
</feature>
<evidence type="ECO:0000313" key="7">
    <source>
        <dbReference type="Proteomes" id="UP000193411"/>
    </source>
</evidence>
<keyword evidence="2" id="KW-0378">Hydrolase</keyword>
<reference evidence="6 7" key="1">
    <citation type="submission" date="2016-07" db="EMBL/GenBank/DDBJ databases">
        <title>Pervasive Adenine N6-methylation of Active Genes in Fungi.</title>
        <authorList>
            <consortium name="DOE Joint Genome Institute"/>
            <person name="Mondo S.J."/>
            <person name="Dannebaum R.O."/>
            <person name="Kuo R.C."/>
            <person name="Labutti K."/>
            <person name="Haridas S."/>
            <person name="Kuo A."/>
            <person name="Salamov A."/>
            <person name="Ahrendt S.R."/>
            <person name="Lipzen A."/>
            <person name="Sullivan W."/>
            <person name="Andreopoulos W.B."/>
            <person name="Clum A."/>
            <person name="Lindquist E."/>
            <person name="Daum C."/>
            <person name="Ramamoorthy G.K."/>
            <person name="Gryganskyi A."/>
            <person name="Culley D."/>
            <person name="Magnuson J.K."/>
            <person name="James T.Y."/>
            <person name="O'Malley M.A."/>
            <person name="Stajich J.E."/>
            <person name="Spatafora J.W."/>
            <person name="Visel A."/>
            <person name="Grigoriev I.V."/>
        </authorList>
    </citation>
    <scope>NUCLEOTIDE SEQUENCE [LARGE SCALE GENOMIC DNA]</scope>
    <source>
        <strain evidence="6 7">PL171</strain>
    </source>
</reference>
<feature type="domain" description="PDEase" evidence="5">
    <location>
        <begin position="1"/>
        <end position="219"/>
    </location>
</feature>
<dbReference type="STRING" id="765915.A0A1Y2HER0"/>
<feature type="region of interest" description="Disordered" evidence="4">
    <location>
        <begin position="241"/>
        <end position="271"/>
    </location>
</feature>
<name>A0A1Y2HER0_9FUNG</name>
<dbReference type="EMBL" id="MCFL01000039">
    <property type="protein sequence ID" value="ORZ33070.1"/>
    <property type="molecule type" value="Genomic_DNA"/>
</dbReference>
<organism evidence="6 7">
    <name type="scientific">Catenaria anguillulae PL171</name>
    <dbReference type="NCBI Taxonomy" id="765915"/>
    <lineage>
        <taxon>Eukaryota</taxon>
        <taxon>Fungi</taxon>
        <taxon>Fungi incertae sedis</taxon>
        <taxon>Blastocladiomycota</taxon>
        <taxon>Blastocladiomycetes</taxon>
        <taxon>Blastocladiales</taxon>
        <taxon>Catenariaceae</taxon>
        <taxon>Catenaria</taxon>
    </lineage>
</organism>
<sequence length="271" mass="31396">MSDLERAALYFAAIIHDHQHPGVSNVFLIAKGDPKAILYNDRSVLEQHHLASAFAVLAQPECNFLADWEPAQRRSFRDLVIDLVLATDLKMQAELLGQWKTRIDCFDVRLPTDRAMLLKMIIKASDVANPTKDLSIYREWIERIMAEFFRQGDEERRLGLPISPYCDSTQPNLPGSQVGFMTWVVSPLYESLHLVLPIHVQVGQLRANFEYWKTAQAQTQHRPRHRLRWLETRRVWSRRRQRHQRRRRIADGASPTMRASAETGSPKDCCS</sequence>
<dbReference type="PRINTS" id="PR00387">
    <property type="entry name" value="PDIESTERASE1"/>
</dbReference>
<dbReference type="OrthoDB" id="546632at2759"/>
<evidence type="ECO:0000256" key="1">
    <source>
        <dbReference type="ARBA" id="ARBA00022723"/>
    </source>
</evidence>
<dbReference type="SUPFAM" id="SSF109604">
    <property type="entry name" value="HD-domain/PDEase-like"/>
    <property type="match status" value="1"/>
</dbReference>
<dbReference type="GO" id="GO:0046872">
    <property type="term" value="F:metal ion binding"/>
    <property type="evidence" value="ECO:0007669"/>
    <property type="project" value="UniProtKB-KW"/>
</dbReference>
<dbReference type="AlphaFoldDB" id="A0A1Y2HER0"/>
<dbReference type="Gene3D" id="1.10.1300.10">
    <property type="entry name" value="3'5'-cyclic nucleotide phosphodiesterase, catalytic domain"/>
    <property type="match status" value="1"/>
</dbReference>
<dbReference type="InterPro" id="IPR023088">
    <property type="entry name" value="PDEase"/>
</dbReference>
<protein>
    <recommendedName>
        <fullName evidence="5">PDEase domain-containing protein</fullName>
    </recommendedName>
</protein>
<dbReference type="PROSITE" id="PS51845">
    <property type="entry name" value="PDEASE_I_2"/>
    <property type="match status" value="1"/>
</dbReference>
<gene>
    <name evidence="6" type="ORF">BCR44DRAFT_1416143</name>
</gene>
<feature type="binding site" evidence="3">
    <location>
        <position position="16"/>
    </location>
    <ligand>
        <name>Zn(2+)</name>
        <dbReference type="ChEBI" id="CHEBI:29105"/>
        <label>1</label>
    </ligand>
</feature>
<evidence type="ECO:0000259" key="5">
    <source>
        <dbReference type="PROSITE" id="PS51845"/>
    </source>
</evidence>
<dbReference type="PANTHER" id="PTHR11347">
    <property type="entry name" value="CYCLIC NUCLEOTIDE PHOSPHODIESTERASE"/>
    <property type="match status" value="1"/>
</dbReference>
<dbReference type="InterPro" id="IPR003607">
    <property type="entry name" value="HD/PDEase_dom"/>
</dbReference>
<proteinExistence type="predicted"/>
<dbReference type="InterPro" id="IPR002073">
    <property type="entry name" value="PDEase_catalytic_dom"/>
</dbReference>
<feature type="binding site" evidence="3">
    <location>
        <position position="17"/>
    </location>
    <ligand>
        <name>Zn(2+)</name>
        <dbReference type="ChEBI" id="CHEBI:29105"/>
        <label>1</label>
    </ligand>
</feature>
<dbReference type="CDD" id="cd00077">
    <property type="entry name" value="HDc"/>
    <property type="match status" value="1"/>
</dbReference>
<accession>A0A1Y2HER0</accession>